<dbReference type="AlphaFoldDB" id="X0Q9J9"/>
<sequence>MPTDKGANPSRKATFLVAAWLSAQTESTNLYCCGTAPCGATRWVTERTFEWATGIASASAITSSGHTTIKR</sequence>
<evidence type="ECO:0000313" key="2">
    <source>
        <dbReference type="Proteomes" id="UP000019491"/>
    </source>
</evidence>
<dbReference type="Proteomes" id="UP000019491">
    <property type="component" value="Unassembled WGS sequence"/>
</dbReference>
<evidence type="ECO:0000313" key="1">
    <source>
        <dbReference type="EMBL" id="GAF47581.1"/>
    </source>
</evidence>
<gene>
    <name evidence="1" type="ORF">RW1_043_00160</name>
</gene>
<reference evidence="1 2" key="1">
    <citation type="submission" date="2014-02" db="EMBL/GenBank/DDBJ databases">
        <title>Whole genome shotgun sequence of Rhodococcus wratislaviensis NBRC 100605.</title>
        <authorList>
            <person name="Hosoyama A."/>
            <person name="Tsuchikane K."/>
            <person name="Yoshida I."/>
            <person name="Ohji S."/>
            <person name="Ichikawa N."/>
            <person name="Yamazoe A."/>
            <person name="Fujita N."/>
        </authorList>
    </citation>
    <scope>NUCLEOTIDE SEQUENCE [LARGE SCALE GENOMIC DNA]</scope>
    <source>
        <strain evidence="1 2">NBRC 100605</strain>
    </source>
</reference>
<comment type="caution">
    <text evidence="1">The sequence shown here is derived from an EMBL/GenBank/DDBJ whole genome shotgun (WGS) entry which is preliminary data.</text>
</comment>
<proteinExistence type="predicted"/>
<dbReference type="EMBL" id="BAWF01000043">
    <property type="protein sequence ID" value="GAF47581.1"/>
    <property type="molecule type" value="Genomic_DNA"/>
</dbReference>
<protein>
    <submittedName>
        <fullName evidence="1">Uncharacterized protein</fullName>
    </submittedName>
</protein>
<accession>X0Q9J9</accession>
<organism evidence="1 2">
    <name type="scientific">Rhodococcus wratislaviensis NBRC 100605</name>
    <dbReference type="NCBI Taxonomy" id="1219028"/>
    <lineage>
        <taxon>Bacteria</taxon>
        <taxon>Bacillati</taxon>
        <taxon>Actinomycetota</taxon>
        <taxon>Actinomycetes</taxon>
        <taxon>Mycobacteriales</taxon>
        <taxon>Nocardiaceae</taxon>
        <taxon>Rhodococcus</taxon>
    </lineage>
</organism>
<name>X0Q9J9_RHOWR</name>
<keyword evidence="2" id="KW-1185">Reference proteome</keyword>